<organism evidence="1 2">
    <name type="scientific">Papaver nudicaule</name>
    <name type="common">Iceland poppy</name>
    <dbReference type="NCBI Taxonomy" id="74823"/>
    <lineage>
        <taxon>Eukaryota</taxon>
        <taxon>Viridiplantae</taxon>
        <taxon>Streptophyta</taxon>
        <taxon>Embryophyta</taxon>
        <taxon>Tracheophyta</taxon>
        <taxon>Spermatophyta</taxon>
        <taxon>Magnoliopsida</taxon>
        <taxon>Ranunculales</taxon>
        <taxon>Papaveraceae</taxon>
        <taxon>Papaveroideae</taxon>
        <taxon>Papaver</taxon>
    </lineage>
</organism>
<dbReference type="AlphaFoldDB" id="A0AA41S3Q9"/>
<name>A0AA41S3Q9_PAPNU</name>
<evidence type="ECO:0000313" key="1">
    <source>
        <dbReference type="EMBL" id="MCL7028919.1"/>
    </source>
</evidence>
<protein>
    <submittedName>
        <fullName evidence="1">Uncharacterized protein</fullName>
    </submittedName>
</protein>
<reference evidence="1" key="1">
    <citation type="submission" date="2022-03" db="EMBL/GenBank/DDBJ databases">
        <title>A functionally conserved STORR gene fusion in Papaver species that diverged 16.8 million years ago.</title>
        <authorList>
            <person name="Catania T."/>
        </authorList>
    </citation>
    <scope>NUCLEOTIDE SEQUENCE</scope>
    <source>
        <strain evidence="1">S-191538</strain>
    </source>
</reference>
<gene>
    <name evidence="1" type="ORF">MKW94_024638</name>
</gene>
<dbReference type="EMBL" id="JAJJMA010084819">
    <property type="protein sequence ID" value="MCL7028919.1"/>
    <property type="molecule type" value="Genomic_DNA"/>
</dbReference>
<keyword evidence="2" id="KW-1185">Reference proteome</keyword>
<dbReference type="Proteomes" id="UP001177140">
    <property type="component" value="Unassembled WGS sequence"/>
</dbReference>
<sequence length="86" mass="10272">MAERRWQVDIWIRCFTRRRFSCSRKNWTSRMTVPGNSTVLRATIVVDPADQRFRPDCRKWVRRFCISMRSSRAPTIPSSKSSAYRT</sequence>
<proteinExistence type="predicted"/>
<evidence type="ECO:0000313" key="2">
    <source>
        <dbReference type="Proteomes" id="UP001177140"/>
    </source>
</evidence>
<accession>A0AA41S3Q9</accession>
<comment type="caution">
    <text evidence="1">The sequence shown here is derived from an EMBL/GenBank/DDBJ whole genome shotgun (WGS) entry which is preliminary data.</text>
</comment>